<dbReference type="GO" id="GO:0009253">
    <property type="term" value="P:peptidoglycan catabolic process"/>
    <property type="evidence" value="ECO:0007669"/>
    <property type="project" value="InterPro"/>
</dbReference>
<dbReference type="EMBL" id="NOZR01000003">
    <property type="protein sequence ID" value="OYN81791.1"/>
    <property type="molecule type" value="Genomic_DNA"/>
</dbReference>
<dbReference type="SMART" id="SM00644">
    <property type="entry name" value="Ami_2"/>
    <property type="match status" value="1"/>
</dbReference>
<name>A0A255DSX2_9MYCO</name>
<accession>A0A255DSX2</accession>
<evidence type="ECO:0000313" key="2">
    <source>
        <dbReference type="EMBL" id="OYN81791.1"/>
    </source>
</evidence>
<proteinExistence type="predicted"/>
<feature type="domain" description="N-acetylmuramoyl-L-alanine amidase" evidence="1">
    <location>
        <begin position="159"/>
        <end position="313"/>
    </location>
</feature>
<dbReference type="AlphaFoldDB" id="A0A255DSX2"/>
<dbReference type="Proteomes" id="UP000216063">
    <property type="component" value="Unassembled WGS sequence"/>
</dbReference>
<dbReference type="GO" id="GO:0008745">
    <property type="term" value="F:N-acetylmuramoyl-L-alanine amidase activity"/>
    <property type="evidence" value="ECO:0007669"/>
    <property type="project" value="InterPro"/>
</dbReference>
<dbReference type="OrthoDB" id="5496837at2"/>
<sequence>MALLGHLTVNSSPDDVAEAIIKETIRRGYQPEESIAADSTGRQESGLRPKAVNGAWRGIYQQDASYPGRDDPNENIRAFLDRLDVKRKSAGASSDIWKNIFWLQQRPGERTADLAFANGRQAYLTEIRSKRDAAVADYKKYAGVAVADNRPDFNEFALWSPNCSGRNGTKVDLFLLHTQEGGGGDSAAEDLAKYLANPASQVSYHYTGSQAADNGVTVVDCVDTDDASWSVLDANPRSINFCFAGARASDSRDVWLSRSRVIDVAAYLAVQDAKKYGFTARVLKPPYSSNPPGISDHRYVTQWLKIGTHTDVGDNFPWDYFEQRVAFWAGTATTTPTTPTTPTAPVKRFPKDYTDRELLEYIAAQLGPWPQLGQNAKGENLTLVDAFAEFKKAAA</sequence>
<gene>
    <name evidence="2" type="ORF">CG716_05465</name>
</gene>
<dbReference type="InterPro" id="IPR036505">
    <property type="entry name" value="Amidase/PGRP_sf"/>
</dbReference>
<reference evidence="2 3" key="1">
    <citation type="submission" date="2017-07" db="EMBL/GenBank/DDBJ databases">
        <title>The new phylogeny of genus Mycobacterium.</title>
        <authorList>
            <person name="Tortoli E."/>
            <person name="Trovato A."/>
            <person name="Cirillo D.M."/>
        </authorList>
    </citation>
    <scope>NUCLEOTIDE SEQUENCE [LARGE SCALE GENOMIC DNA]</scope>
    <source>
        <strain evidence="2 3">ATCC 33027</strain>
    </source>
</reference>
<dbReference type="Gene3D" id="3.40.80.10">
    <property type="entry name" value="Peptidoglycan recognition protein-like"/>
    <property type="match status" value="1"/>
</dbReference>
<comment type="caution">
    <text evidence="2">The sequence shown here is derived from an EMBL/GenBank/DDBJ whole genome shotgun (WGS) entry which is preliminary data.</text>
</comment>
<dbReference type="SUPFAM" id="SSF55846">
    <property type="entry name" value="N-acetylmuramoyl-L-alanine amidase-like"/>
    <property type="match status" value="1"/>
</dbReference>
<dbReference type="InterPro" id="IPR002502">
    <property type="entry name" value="Amidase_domain"/>
</dbReference>
<organism evidence="2 3">
    <name type="scientific">Mycolicibacterium sphagni</name>
    <dbReference type="NCBI Taxonomy" id="1786"/>
    <lineage>
        <taxon>Bacteria</taxon>
        <taxon>Bacillati</taxon>
        <taxon>Actinomycetota</taxon>
        <taxon>Actinomycetes</taxon>
        <taxon>Mycobacteriales</taxon>
        <taxon>Mycobacteriaceae</taxon>
        <taxon>Mycolicibacterium</taxon>
    </lineage>
</organism>
<evidence type="ECO:0000313" key="3">
    <source>
        <dbReference type="Proteomes" id="UP000216063"/>
    </source>
</evidence>
<evidence type="ECO:0000259" key="1">
    <source>
        <dbReference type="SMART" id="SM00644"/>
    </source>
</evidence>
<keyword evidence="3" id="KW-1185">Reference proteome</keyword>
<dbReference type="RefSeq" id="WP_094477201.1">
    <property type="nucleotide sequence ID" value="NZ_NOZR01000003.1"/>
</dbReference>
<protein>
    <submittedName>
        <fullName evidence="2">N-acetylmuramoyl-L-alanine amidase</fullName>
    </submittedName>
</protein>